<proteinExistence type="predicted"/>
<dbReference type="Proteomes" id="UP000887013">
    <property type="component" value="Unassembled WGS sequence"/>
</dbReference>
<sequence>MVQKEAFLSKKDAKLKTLETIRDEEGIIRLKTKIIKRKDYEDFLYTAVLPDQQEVPVFQAGETILFIGHSINTGNSTLILGPPFQKNPAKKEMLKKEMNSILVQVITEVFESTYSCLSNCFDFKTER</sequence>
<organism evidence="1 2">
    <name type="scientific">Nephila pilipes</name>
    <name type="common">Giant wood spider</name>
    <name type="synonym">Nephila maculata</name>
    <dbReference type="NCBI Taxonomy" id="299642"/>
    <lineage>
        <taxon>Eukaryota</taxon>
        <taxon>Metazoa</taxon>
        <taxon>Ecdysozoa</taxon>
        <taxon>Arthropoda</taxon>
        <taxon>Chelicerata</taxon>
        <taxon>Arachnida</taxon>
        <taxon>Araneae</taxon>
        <taxon>Araneomorphae</taxon>
        <taxon>Entelegynae</taxon>
        <taxon>Araneoidea</taxon>
        <taxon>Nephilidae</taxon>
        <taxon>Nephila</taxon>
    </lineage>
</organism>
<evidence type="ECO:0000313" key="2">
    <source>
        <dbReference type="Proteomes" id="UP000887013"/>
    </source>
</evidence>
<accession>A0A8X6PCH0</accession>
<dbReference type="AlphaFoldDB" id="A0A8X6PCH0"/>
<comment type="caution">
    <text evidence="1">The sequence shown here is derived from an EMBL/GenBank/DDBJ whole genome shotgun (WGS) entry which is preliminary data.</text>
</comment>
<gene>
    <name evidence="1" type="ORF">NPIL_405671</name>
</gene>
<evidence type="ECO:0000313" key="1">
    <source>
        <dbReference type="EMBL" id="GFT60623.1"/>
    </source>
</evidence>
<protein>
    <submittedName>
        <fullName evidence="1">Uncharacterized protein</fullName>
    </submittedName>
</protein>
<name>A0A8X6PCH0_NEPPI</name>
<keyword evidence="2" id="KW-1185">Reference proteome</keyword>
<dbReference type="EMBL" id="BMAW01067601">
    <property type="protein sequence ID" value="GFT60623.1"/>
    <property type="molecule type" value="Genomic_DNA"/>
</dbReference>
<reference evidence="1" key="1">
    <citation type="submission" date="2020-08" db="EMBL/GenBank/DDBJ databases">
        <title>Multicomponent nature underlies the extraordinary mechanical properties of spider dragline silk.</title>
        <authorList>
            <person name="Kono N."/>
            <person name="Nakamura H."/>
            <person name="Mori M."/>
            <person name="Yoshida Y."/>
            <person name="Ohtoshi R."/>
            <person name="Malay A.D."/>
            <person name="Moran D.A.P."/>
            <person name="Tomita M."/>
            <person name="Numata K."/>
            <person name="Arakawa K."/>
        </authorList>
    </citation>
    <scope>NUCLEOTIDE SEQUENCE</scope>
</reference>